<dbReference type="PROSITE" id="PS50835">
    <property type="entry name" value="IG_LIKE"/>
    <property type="match status" value="1"/>
</dbReference>
<reference evidence="5 6" key="1">
    <citation type="journal article" date="2019" name="Sci. Rep.">
        <title>Orb-weaving spider Araneus ventricosus genome elucidates the spidroin gene catalogue.</title>
        <authorList>
            <person name="Kono N."/>
            <person name="Nakamura H."/>
            <person name="Ohtoshi R."/>
            <person name="Moran D.A.P."/>
            <person name="Shinohara A."/>
            <person name="Yoshida Y."/>
            <person name="Fujiwara M."/>
            <person name="Mori M."/>
            <person name="Tomita M."/>
            <person name="Arakawa K."/>
        </authorList>
    </citation>
    <scope>NUCLEOTIDE SEQUENCE [LARGE SCALE GENOMIC DNA]</scope>
</reference>
<evidence type="ECO:0000313" key="5">
    <source>
        <dbReference type="EMBL" id="GBL73618.1"/>
    </source>
</evidence>
<keyword evidence="2" id="KW-1015">Disulfide bond</keyword>
<keyword evidence="3" id="KW-0393">Immunoglobulin domain</keyword>
<evidence type="ECO:0000259" key="4">
    <source>
        <dbReference type="PROSITE" id="PS50835"/>
    </source>
</evidence>
<feature type="domain" description="Ig-like" evidence="4">
    <location>
        <begin position="24"/>
        <end position="122"/>
    </location>
</feature>
<dbReference type="FunFam" id="2.60.40.10:FF:000032">
    <property type="entry name" value="palladin isoform X1"/>
    <property type="match status" value="1"/>
</dbReference>
<dbReference type="AlphaFoldDB" id="A0A4Y2A1I7"/>
<dbReference type="Proteomes" id="UP000499080">
    <property type="component" value="Unassembled WGS sequence"/>
</dbReference>
<comment type="caution">
    <text evidence="5">The sequence shown here is derived from an EMBL/GenBank/DDBJ whole genome shotgun (WGS) entry which is preliminary data.</text>
</comment>
<evidence type="ECO:0000256" key="2">
    <source>
        <dbReference type="ARBA" id="ARBA00023157"/>
    </source>
</evidence>
<dbReference type="OrthoDB" id="9355041at2759"/>
<dbReference type="PANTHER" id="PTHR45080">
    <property type="entry name" value="CONTACTIN 5"/>
    <property type="match status" value="1"/>
</dbReference>
<dbReference type="GO" id="GO:0005886">
    <property type="term" value="C:plasma membrane"/>
    <property type="evidence" value="ECO:0007669"/>
    <property type="project" value="TreeGrafter"/>
</dbReference>
<dbReference type="InterPro" id="IPR003598">
    <property type="entry name" value="Ig_sub2"/>
</dbReference>
<accession>A0A4Y2A1I7</accession>
<dbReference type="InterPro" id="IPR036179">
    <property type="entry name" value="Ig-like_dom_sf"/>
</dbReference>
<dbReference type="GO" id="GO:0030424">
    <property type="term" value="C:axon"/>
    <property type="evidence" value="ECO:0007669"/>
    <property type="project" value="TreeGrafter"/>
</dbReference>
<dbReference type="PANTHER" id="PTHR45080:SF8">
    <property type="entry name" value="IG-LIKE DOMAIN-CONTAINING PROTEIN"/>
    <property type="match status" value="1"/>
</dbReference>
<dbReference type="EMBL" id="BGPR01000004">
    <property type="protein sequence ID" value="GBL73618.1"/>
    <property type="molecule type" value="Genomic_DNA"/>
</dbReference>
<dbReference type="InterPro" id="IPR050958">
    <property type="entry name" value="Cell_Adh-Cytoskel_Orgn"/>
</dbReference>
<dbReference type="InterPro" id="IPR003599">
    <property type="entry name" value="Ig_sub"/>
</dbReference>
<proteinExistence type="predicted"/>
<dbReference type="GO" id="GO:0043025">
    <property type="term" value="C:neuronal cell body"/>
    <property type="evidence" value="ECO:0007669"/>
    <property type="project" value="TreeGrafter"/>
</dbReference>
<organism evidence="5 6">
    <name type="scientific">Araneus ventricosus</name>
    <name type="common">Orbweaver spider</name>
    <name type="synonym">Epeira ventricosa</name>
    <dbReference type="NCBI Taxonomy" id="182803"/>
    <lineage>
        <taxon>Eukaryota</taxon>
        <taxon>Metazoa</taxon>
        <taxon>Ecdysozoa</taxon>
        <taxon>Arthropoda</taxon>
        <taxon>Chelicerata</taxon>
        <taxon>Arachnida</taxon>
        <taxon>Araneae</taxon>
        <taxon>Araneomorphae</taxon>
        <taxon>Entelegynae</taxon>
        <taxon>Araneoidea</taxon>
        <taxon>Araneidae</taxon>
        <taxon>Araneus</taxon>
    </lineage>
</organism>
<dbReference type="GO" id="GO:0008046">
    <property type="term" value="F:axon guidance receptor activity"/>
    <property type="evidence" value="ECO:0007669"/>
    <property type="project" value="TreeGrafter"/>
</dbReference>
<dbReference type="InterPro" id="IPR013098">
    <property type="entry name" value="Ig_I-set"/>
</dbReference>
<dbReference type="InterPro" id="IPR007110">
    <property type="entry name" value="Ig-like_dom"/>
</dbReference>
<dbReference type="Pfam" id="PF07679">
    <property type="entry name" value="I-set"/>
    <property type="match status" value="1"/>
</dbReference>
<gene>
    <name evidence="5" type="ORF">AVEN_230625_1</name>
</gene>
<dbReference type="Gene3D" id="2.60.40.10">
    <property type="entry name" value="Immunoglobulins"/>
    <property type="match status" value="1"/>
</dbReference>
<dbReference type="InterPro" id="IPR013783">
    <property type="entry name" value="Ig-like_fold"/>
</dbReference>
<dbReference type="GO" id="GO:0050808">
    <property type="term" value="P:synapse organization"/>
    <property type="evidence" value="ECO:0007669"/>
    <property type="project" value="TreeGrafter"/>
</dbReference>
<evidence type="ECO:0000256" key="3">
    <source>
        <dbReference type="ARBA" id="ARBA00023319"/>
    </source>
</evidence>
<name>A0A4Y2A1I7_ARAVE</name>
<dbReference type="SUPFAM" id="SSF48726">
    <property type="entry name" value="Immunoglobulin"/>
    <property type="match status" value="1"/>
</dbReference>
<evidence type="ECO:0000256" key="1">
    <source>
        <dbReference type="ARBA" id="ARBA00022729"/>
    </source>
</evidence>
<dbReference type="SMART" id="SM00408">
    <property type="entry name" value="IGc2"/>
    <property type="match status" value="1"/>
</dbReference>
<protein>
    <recommendedName>
        <fullName evidence="4">Ig-like domain-containing protein</fullName>
    </recommendedName>
</protein>
<dbReference type="CDD" id="cd00096">
    <property type="entry name" value="Ig"/>
    <property type="match status" value="1"/>
</dbReference>
<dbReference type="GO" id="GO:0007156">
    <property type="term" value="P:homophilic cell adhesion via plasma membrane adhesion molecules"/>
    <property type="evidence" value="ECO:0007669"/>
    <property type="project" value="TreeGrafter"/>
</dbReference>
<keyword evidence="1" id="KW-0732">Signal</keyword>
<sequence>MSPMVNFDRGILPGDSNHKSYAVPVTIEVEHNVTNQKIDGKANLTCLVTAHPLPAVEWLKNDEILNTSNSGRLQMATGDIDPVTILASLHIENLEREDNGTYTCQASNEFTNASAAQALLVEGKEFWQFSHFLNSNFYPDYSTLVDFHDELIFRQRSTNISGEMRIFQKHSVKRKISLKFNRTPGIRTITVADFCSNSGEFGLSEKFSKILFNIPNAESIDSGYSVKAYGKSTRRFARYSGKQVESKKKISEFVSTNYGALSIPKDQFEYFFLGIDIRFVSDS</sequence>
<keyword evidence="6" id="KW-1185">Reference proteome</keyword>
<dbReference type="SMART" id="SM00409">
    <property type="entry name" value="IG"/>
    <property type="match status" value="1"/>
</dbReference>
<evidence type="ECO:0000313" key="6">
    <source>
        <dbReference type="Proteomes" id="UP000499080"/>
    </source>
</evidence>